<dbReference type="InterPro" id="IPR010974">
    <property type="entry name" value="PTS_IIBC_nag"/>
</dbReference>
<keyword evidence="3" id="KW-1003">Cell membrane</keyword>
<evidence type="ECO:0000259" key="14">
    <source>
        <dbReference type="PROSITE" id="PS51103"/>
    </source>
</evidence>
<feature type="transmembrane region" description="Helical" evidence="12">
    <location>
        <begin position="112"/>
        <end position="130"/>
    </location>
</feature>
<dbReference type="CDD" id="cd00212">
    <property type="entry name" value="PTS_IIB_glc"/>
    <property type="match status" value="1"/>
</dbReference>
<dbReference type="InterPro" id="IPR036878">
    <property type="entry name" value="Glu_permease_IIB"/>
</dbReference>
<keyword evidence="4" id="KW-0762">Sugar transport</keyword>
<gene>
    <name evidence="15" type="primary">nagE</name>
    <name evidence="15" type="ORF">KYD98_04860</name>
</gene>
<feature type="transmembrane region" description="Helical" evidence="12">
    <location>
        <begin position="176"/>
        <end position="194"/>
    </location>
</feature>
<evidence type="ECO:0000256" key="12">
    <source>
        <dbReference type="SAM" id="Phobius"/>
    </source>
</evidence>
<feature type="transmembrane region" description="Helical" evidence="12">
    <location>
        <begin position="272"/>
        <end position="289"/>
    </location>
</feature>
<evidence type="ECO:0000256" key="4">
    <source>
        <dbReference type="ARBA" id="ARBA00022597"/>
    </source>
</evidence>
<dbReference type="EC" id="2.7.1.193" evidence="15"/>
<dbReference type="Proteomes" id="UP001519921">
    <property type="component" value="Unassembled WGS sequence"/>
</dbReference>
<dbReference type="NCBIfam" id="TIGR01998">
    <property type="entry name" value="PTS-II-BC-nag"/>
    <property type="match status" value="1"/>
</dbReference>
<dbReference type="Gene3D" id="3.30.1360.60">
    <property type="entry name" value="Glucose permease domain IIB"/>
    <property type="match status" value="1"/>
</dbReference>
<accession>A0ABS7AL82</accession>
<dbReference type="PANTHER" id="PTHR30009">
    <property type="entry name" value="CYTOCHROME C-TYPE SYNTHESIS PROTEIN AND PTS TRANSMEMBRANE COMPONENT"/>
    <property type="match status" value="1"/>
</dbReference>
<comment type="subcellular location">
    <subcellularLocation>
        <location evidence="1">Cell membrane</location>
        <topology evidence="1">Multi-pass membrane protein</topology>
    </subcellularLocation>
</comment>
<evidence type="ECO:0000256" key="7">
    <source>
        <dbReference type="ARBA" id="ARBA00022692"/>
    </source>
</evidence>
<keyword evidence="7 12" id="KW-0812">Transmembrane</keyword>
<evidence type="ECO:0000256" key="8">
    <source>
        <dbReference type="ARBA" id="ARBA00022777"/>
    </source>
</evidence>
<dbReference type="InterPro" id="IPR018113">
    <property type="entry name" value="PTrfase_EIIB_Cys"/>
</dbReference>
<proteinExistence type="predicted"/>
<feature type="transmembrane region" description="Helical" evidence="12">
    <location>
        <begin position="201"/>
        <end position="219"/>
    </location>
</feature>
<dbReference type="GO" id="GO:0103111">
    <property type="term" value="F:protein-N(pi)-phosphohistidine--N-acetyl-D-glucosamine phosphotransferase activity"/>
    <property type="evidence" value="ECO:0007669"/>
    <property type="project" value="UniProtKB-EC"/>
</dbReference>
<protein>
    <submittedName>
        <fullName evidence="15">N-acetylglucosamine-specific PTS transporter subunit IIBC</fullName>
        <ecNumber evidence="15">2.7.1.193</ecNumber>
    </submittedName>
</protein>
<feature type="transmembrane region" description="Helical" evidence="12">
    <location>
        <begin position="349"/>
        <end position="369"/>
    </location>
</feature>
<dbReference type="PROSITE" id="PS51103">
    <property type="entry name" value="PTS_EIIC_TYPE_1"/>
    <property type="match status" value="1"/>
</dbReference>
<dbReference type="PANTHER" id="PTHR30009:SF4">
    <property type="entry name" value="PTS SYSTEM N-ACETYLGLUCOSAMINE-SPECIFIC EIICBA COMPONENT"/>
    <property type="match status" value="1"/>
</dbReference>
<dbReference type="InterPro" id="IPR001996">
    <property type="entry name" value="PTS_IIB_1"/>
</dbReference>
<evidence type="ECO:0000256" key="10">
    <source>
        <dbReference type="ARBA" id="ARBA00023136"/>
    </source>
</evidence>
<feature type="transmembrane region" description="Helical" evidence="12">
    <location>
        <begin position="150"/>
        <end position="170"/>
    </location>
</feature>
<evidence type="ECO:0000259" key="13">
    <source>
        <dbReference type="PROSITE" id="PS51098"/>
    </source>
</evidence>
<evidence type="ECO:0000256" key="9">
    <source>
        <dbReference type="ARBA" id="ARBA00022989"/>
    </source>
</evidence>
<feature type="domain" description="PTS EIIB type-1" evidence="13">
    <location>
        <begin position="398"/>
        <end position="479"/>
    </location>
</feature>
<dbReference type="InterPro" id="IPR050429">
    <property type="entry name" value="PTS_Glucose_EIICBA"/>
</dbReference>
<dbReference type="RefSeq" id="WP_219778473.1">
    <property type="nucleotide sequence ID" value="NZ_JAHXPT010000003.1"/>
</dbReference>
<dbReference type="Pfam" id="PF02378">
    <property type="entry name" value="PTS_EIIC"/>
    <property type="match status" value="1"/>
</dbReference>
<comment type="caution">
    <text evidence="15">The sequence shown here is derived from an EMBL/GenBank/DDBJ whole genome shotgun (WGS) entry which is preliminary data.</text>
</comment>
<feature type="transmembrane region" description="Helical" evidence="12">
    <location>
        <begin position="12"/>
        <end position="29"/>
    </location>
</feature>
<keyword evidence="9 12" id="KW-1133">Transmembrane helix</keyword>
<dbReference type="InterPro" id="IPR013013">
    <property type="entry name" value="PTS_EIIC_1"/>
</dbReference>
<evidence type="ECO:0000256" key="1">
    <source>
        <dbReference type="ARBA" id="ARBA00004651"/>
    </source>
</evidence>
<feature type="transmembrane region" description="Helical" evidence="12">
    <location>
        <begin position="49"/>
        <end position="73"/>
    </location>
</feature>
<evidence type="ECO:0000313" key="16">
    <source>
        <dbReference type="Proteomes" id="UP001519921"/>
    </source>
</evidence>
<evidence type="ECO:0000256" key="2">
    <source>
        <dbReference type="ARBA" id="ARBA00022448"/>
    </source>
</evidence>
<dbReference type="PROSITE" id="PS01035">
    <property type="entry name" value="PTS_EIIB_TYPE_1_CYS"/>
    <property type="match status" value="1"/>
</dbReference>
<keyword evidence="8" id="KW-0418">Kinase</keyword>
<feature type="transmembrane region" description="Helical" evidence="12">
    <location>
        <begin position="239"/>
        <end position="265"/>
    </location>
</feature>
<dbReference type="PROSITE" id="PS51098">
    <property type="entry name" value="PTS_EIIB_TYPE_1"/>
    <property type="match status" value="1"/>
</dbReference>
<dbReference type="SUPFAM" id="SSF55604">
    <property type="entry name" value="Glucose permease domain IIB"/>
    <property type="match status" value="1"/>
</dbReference>
<evidence type="ECO:0000256" key="11">
    <source>
        <dbReference type="PROSITE-ProRule" id="PRU00421"/>
    </source>
</evidence>
<evidence type="ECO:0000256" key="5">
    <source>
        <dbReference type="ARBA" id="ARBA00022679"/>
    </source>
</evidence>
<organism evidence="15 16">
    <name type="scientific">Clostridium weizhouense</name>
    <dbReference type="NCBI Taxonomy" id="2859781"/>
    <lineage>
        <taxon>Bacteria</taxon>
        <taxon>Bacillati</taxon>
        <taxon>Bacillota</taxon>
        <taxon>Clostridia</taxon>
        <taxon>Eubacteriales</taxon>
        <taxon>Clostridiaceae</taxon>
        <taxon>Clostridium</taxon>
    </lineage>
</organism>
<evidence type="ECO:0000256" key="3">
    <source>
        <dbReference type="ARBA" id="ARBA00022475"/>
    </source>
</evidence>
<feature type="transmembrane region" description="Helical" evidence="12">
    <location>
        <begin position="295"/>
        <end position="317"/>
    </location>
</feature>
<feature type="transmembrane region" description="Helical" evidence="12">
    <location>
        <begin position="80"/>
        <end position="100"/>
    </location>
</feature>
<name>A0ABS7AL82_9CLOT</name>
<dbReference type="EMBL" id="JAHXPT010000003">
    <property type="protein sequence ID" value="MBW6409413.1"/>
    <property type="molecule type" value="Genomic_DNA"/>
</dbReference>
<dbReference type="Pfam" id="PF00367">
    <property type="entry name" value="PTS_EIIB"/>
    <property type="match status" value="1"/>
</dbReference>
<evidence type="ECO:0000313" key="15">
    <source>
        <dbReference type="EMBL" id="MBW6409413.1"/>
    </source>
</evidence>
<feature type="domain" description="PTS EIIC type-1" evidence="14">
    <location>
        <begin position="1"/>
        <end position="381"/>
    </location>
</feature>
<feature type="active site" description="Phosphocysteine intermediate; for EIIB activity" evidence="11">
    <location>
        <position position="420"/>
    </location>
</feature>
<keyword evidence="6" id="KW-0598">Phosphotransferase system</keyword>
<evidence type="ECO:0000256" key="6">
    <source>
        <dbReference type="ARBA" id="ARBA00022683"/>
    </source>
</evidence>
<dbReference type="InterPro" id="IPR003352">
    <property type="entry name" value="PTS_EIIC"/>
</dbReference>
<dbReference type="NCBIfam" id="TIGR00826">
    <property type="entry name" value="EIIB_glc"/>
    <property type="match status" value="1"/>
</dbReference>
<keyword evidence="2" id="KW-0813">Transport</keyword>
<keyword evidence="5 15" id="KW-0808">Transferase</keyword>
<sequence>MLKFLQRIGKSLMLPIACLPIAGIMLRIGQPDVINALSFIPFLKTILPFFASAGGALFDNLPLLFAIGVSVGLSDDQNGAAGLAGVITYLTLTNVTKQYWSMNYTPEVAATLKISFLGGILAGVIGGLSYNKFRGVKLPDSLAFFGGRRFVPIMAGLIAFIVAIPLGMIWPSIQNALSGASAGIAGMGAIGVALFGIFNRLLIPIGLHHVLNSFFWFQLGEFNGVTGDLSRFFQGDPNAGHFMAGFFPVMMFGMPAIALAIYFAAKKEKKKEVAGMLISIALTAFLTGVTEPLEFLFIFLSPFLLVAHALLTGLSCFIVDTMGVLHGFTFSAGFIDYALNFNLATKPLLILIIGLIIGALYFVIFLTLIKKLNLPTPGREEDDDDEFTENESLNSGNDNVYAKYIEYLGGKENILKVDNCATRLRLEVKDSALVEDKKLKSVGARGVVRLDKSSVQVIVGTNVEFVADGIKDLMRNKQK</sequence>
<keyword evidence="16" id="KW-1185">Reference proteome</keyword>
<reference evidence="15 16" key="1">
    <citation type="submission" date="2021-07" db="EMBL/GenBank/DDBJ databases">
        <title>Clostridium weizhouense sp. nov., an anaerobic bacterium isolated from activated sludge of Petroleum wastewater.</title>
        <authorList>
            <person name="Li Q."/>
        </authorList>
    </citation>
    <scope>NUCLEOTIDE SEQUENCE [LARGE SCALE GENOMIC DNA]</scope>
    <source>
        <strain evidence="15 16">YB-6</strain>
    </source>
</reference>
<keyword evidence="10 12" id="KW-0472">Membrane</keyword>